<keyword evidence="3" id="KW-1185">Reference proteome</keyword>
<sequence>MEAVGLLENGGFYVDAVVTDGATWNRSMWDLFGVDLETSSCEHPADSTRLLRSASDFPHLIKNIWTRIIQKQELNLPEGKIKLDHWRAVYDNELNKGIKSQFTLTKDHLELTGYQKMKVRLAMQAKRVAVCMEHYRALGDERLRDAKPTIEFIRRMNSVLDAMNGQVPWQGLQADPNSHHHKVLLDFLDYLKTMNDIAILKHESVGTGKRKQKRTNLTFEDEFTTASYLGLVVTINTAISLVKYLSRECGFNKYLMTRRMNQDSLEVSIYMHIRGACGANNHSDPLMFINVYRLLMTYSLIKPPRGSNVTGSEMLQALIELKDFKGEKYEENIETFPPKIDDYIDEDVAANELEDMDNQDDLIAPIDPYASTVLC</sequence>
<dbReference type="Pfam" id="PF21788">
    <property type="entry name" value="TNP-like_GBD"/>
    <property type="match status" value="1"/>
</dbReference>
<reference evidence="2" key="1">
    <citation type="submission" date="2021-07" db="EMBL/GenBank/DDBJ databases">
        <authorList>
            <person name="Catto M.A."/>
            <person name="Jacobson A."/>
            <person name="Kennedy G."/>
            <person name="Labadie P."/>
            <person name="Hunt B.G."/>
            <person name="Srinivasan R."/>
        </authorList>
    </citation>
    <scope>NUCLEOTIDE SEQUENCE</scope>
    <source>
        <strain evidence="2">PL_HMW_Pooled</strain>
        <tissue evidence="2">Head</tissue>
    </source>
</reference>
<dbReference type="AlphaFoldDB" id="A0AAE1LGV2"/>
<reference evidence="2" key="2">
    <citation type="journal article" date="2023" name="BMC Genomics">
        <title>Pest status, molecular evolution, and epigenetic factors derived from the genome assembly of Frankliniella fusca, a thysanopteran phytovirus vector.</title>
        <authorList>
            <person name="Catto M.A."/>
            <person name="Labadie P.E."/>
            <person name="Jacobson A.L."/>
            <person name="Kennedy G.G."/>
            <person name="Srinivasan R."/>
            <person name="Hunt B.G."/>
        </authorList>
    </citation>
    <scope>NUCLEOTIDE SEQUENCE</scope>
    <source>
        <strain evidence="2">PL_HMW_Pooled</strain>
    </source>
</reference>
<evidence type="ECO:0000313" key="3">
    <source>
        <dbReference type="Proteomes" id="UP001219518"/>
    </source>
</evidence>
<proteinExistence type="predicted"/>
<name>A0AAE1LGV2_9NEOP</name>
<feature type="domain" description="Transposable element P transposase-like GTP-binding insertion" evidence="1">
    <location>
        <begin position="59"/>
        <end position="168"/>
    </location>
</feature>
<accession>A0AAE1LGV2</accession>
<dbReference type="InterPro" id="IPR048366">
    <property type="entry name" value="TNP-like_GBD"/>
</dbReference>
<gene>
    <name evidence="2" type="ORF">KUF71_008352</name>
</gene>
<dbReference type="Proteomes" id="UP001219518">
    <property type="component" value="Unassembled WGS sequence"/>
</dbReference>
<evidence type="ECO:0000259" key="1">
    <source>
        <dbReference type="Pfam" id="PF21788"/>
    </source>
</evidence>
<comment type="caution">
    <text evidence="2">The sequence shown here is derived from an EMBL/GenBank/DDBJ whole genome shotgun (WGS) entry which is preliminary data.</text>
</comment>
<organism evidence="2 3">
    <name type="scientific">Frankliniella fusca</name>
    <dbReference type="NCBI Taxonomy" id="407009"/>
    <lineage>
        <taxon>Eukaryota</taxon>
        <taxon>Metazoa</taxon>
        <taxon>Ecdysozoa</taxon>
        <taxon>Arthropoda</taxon>
        <taxon>Hexapoda</taxon>
        <taxon>Insecta</taxon>
        <taxon>Pterygota</taxon>
        <taxon>Neoptera</taxon>
        <taxon>Paraneoptera</taxon>
        <taxon>Thysanoptera</taxon>
        <taxon>Terebrantia</taxon>
        <taxon>Thripoidea</taxon>
        <taxon>Thripidae</taxon>
        <taxon>Frankliniella</taxon>
    </lineage>
</organism>
<protein>
    <submittedName>
        <fullName evidence="2">Transposable element P transposase</fullName>
    </submittedName>
</protein>
<dbReference type="EMBL" id="JAHWGI010000970">
    <property type="protein sequence ID" value="KAK3919203.1"/>
    <property type="molecule type" value="Genomic_DNA"/>
</dbReference>
<evidence type="ECO:0000313" key="2">
    <source>
        <dbReference type="EMBL" id="KAK3919203.1"/>
    </source>
</evidence>